<keyword evidence="10" id="KW-0862">Zinc</keyword>
<keyword evidence="7" id="KW-0645">Protease</keyword>
<dbReference type="Proteomes" id="UP000246132">
    <property type="component" value="Unassembled WGS sequence"/>
</dbReference>
<evidence type="ECO:0000256" key="5">
    <source>
        <dbReference type="ARBA" id="ARBA00015611"/>
    </source>
</evidence>
<dbReference type="Gene3D" id="3.30.2010.30">
    <property type="match status" value="1"/>
</dbReference>
<evidence type="ECO:0000256" key="8">
    <source>
        <dbReference type="ARBA" id="ARBA00022723"/>
    </source>
</evidence>
<comment type="similarity">
    <text evidence="3">Belongs to the peptidase M1 family.</text>
</comment>
<evidence type="ECO:0000259" key="13">
    <source>
        <dbReference type="Pfam" id="PF01433"/>
    </source>
</evidence>
<dbReference type="InterPro" id="IPR027268">
    <property type="entry name" value="Peptidase_M4/M1_CTD_sf"/>
</dbReference>
<evidence type="ECO:0000256" key="3">
    <source>
        <dbReference type="ARBA" id="ARBA00010136"/>
    </source>
</evidence>
<dbReference type="EC" id="3.4.11.2" evidence="4 12"/>
<comment type="catalytic activity">
    <reaction evidence="1">
        <text>Release of an N-terminal amino acid, Xaa-|-Yaa- from a peptide, amide or arylamide. Xaa is preferably Ala, but may be most amino acids including Pro (slow action). When a terminal hydrophobic residue is followed by a prolyl residue, the two may be released as an intact Xaa-Pro dipeptide.</text>
        <dbReference type="EC" id="3.4.11.2"/>
    </reaction>
</comment>
<dbReference type="InterPro" id="IPR001930">
    <property type="entry name" value="Peptidase_M1"/>
</dbReference>
<dbReference type="RefSeq" id="WP_109767273.1">
    <property type="nucleotide sequence ID" value="NZ_QFWV02000006.1"/>
</dbReference>
<dbReference type="InterPro" id="IPR014782">
    <property type="entry name" value="Peptidase_M1_dom"/>
</dbReference>
<comment type="cofactor">
    <cofactor evidence="2">
        <name>Zn(2+)</name>
        <dbReference type="ChEBI" id="CHEBI:29105"/>
    </cofactor>
</comment>
<keyword evidence="18" id="KW-1185">Reference proteome</keyword>
<name>A0A3A8ALE5_9HYPH</name>
<evidence type="ECO:0000313" key="17">
    <source>
        <dbReference type="EMBL" id="RKF06713.1"/>
    </source>
</evidence>
<evidence type="ECO:0000256" key="12">
    <source>
        <dbReference type="NCBIfam" id="TIGR02414"/>
    </source>
</evidence>
<dbReference type="NCBIfam" id="TIGR02414">
    <property type="entry name" value="pepN_proteo"/>
    <property type="match status" value="1"/>
</dbReference>
<keyword evidence="11" id="KW-0482">Metalloprotease</keyword>
<dbReference type="AlphaFoldDB" id="A0A3A8ALE5"/>
<accession>A0A3A8ALE5</accession>
<dbReference type="PANTHER" id="PTHR46322">
    <property type="entry name" value="PUROMYCIN-SENSITIVE AMINOPEPTIDASE"/>
    <property type="match status" value="1"/>
</dbReference>
<dbReference type="PANTHER" id="PTHR46322:SF1">
    <property type="entry name" value="PUROMYCIN-SENSITIVE AMINOPEPTIDASE"/>
    <property type="match status" value="1"/>
</dbReference>
<dbReference type="Gene3D" id="1.10.390.10">
    <property type="entry name" value="Neutral Protease Domain 2"/>
    <property type="match status" value="1"/>
</dbReference>
<protein>
    <recommendedName>
        <fullName evidence="5 12">Aminopeptidase N</fullName>
        <ecNumber evidence="4 12">3.4.11.2</ecNumber>
    </recommendedName>
</protein>
<keyword evidence="6 17" id="KW-0031">Aminopeptidase</keyword>
<organism evidence="17 18">
    <name type="scientific">Oceaniradius stylonematis</name>
    <dbReference type="NCBI Taxonomy" id="2184161"/>
    <lineage>
        <taxon>Bacteria</taxon>
        <taxon>Pseudomonadati</taxon>
        <taxon>Pseudomonadota</taxon>
        <taxon>Alphaproteobacteria</taxon>
        <taxon>Hyphomicrobiales</taxon>
        <taxon>Ahrensiaceae</taxon>
        <taxon>Oceaniradius</taxon>
    </lineage>
</organism>
<dbReference type="OrthoDB" id="100605at2"/>
<dbReference type="GO" id="GO:0016285">
    <property type="term" value="F:alanyl aminopeptidase activity"/>
    <property type="evidence" value="ECO:0007669"/>
    <property type="project" value="UniProtKB-EC"/>
</dbReference>
<evidence type="ECO:0000256" key="1">
    <source>
        <dbReference type="ARBA" id="ARBA00000098"/>
    </source>
</evidence>
<evidence type="ECO:0000256" key="10">
    <source>
        <dbReference type="ARBA" id="ARBA00022833"/>
    </source>
</evidence>
<dbReference type="InterPro" id="IPR042097">
    <property type="entry name" value="Aminopeptidase_N-like_N_sf"/>
</dbReference>
<dbReference type="FunFam" id="3.30.2010.30:FF:000002">
    <property type="entry name" value="Putative aminopeptidase N"/>
    <property type="match status" value="1"/>
</dbReference>
<proteinExistence type="inferred from homology"/>
<dbReference type="InterPro" id="IPR012779">
    <property type="entry name" value="Peptidase_M1_pepN"/>
</dbReference>
<evidence type="ECO:0000256" key="2">
    <source>
        <dbReference type="ARBA" id="ARBA00001947"/>
    </source>
</evidence>
<dbReference type="InterPro" id="IPR024601">
    <property type="entry name" value="Peptidase_M1_pepN_C"/>
</dbReference>
<dbReference type="Gene3D" id="2.60.40.1840">
    <property type="match status" value="1"/>
</dbReference>
<dbReference type="InterPro" id="IPR045357">
    <property type="entry name" value="Aminopeptidase_N-like_N"/>
</dbReference>
<feature type="domain" description="Aminopeptidase N-like N-terminal" evidence="16">
    <location>
        <begin position="27"/>
        <end position="193"/>
    </location>
</feature>
<dbReference type="InterPro" id="IPR037144">
    <property type="entry name" value="Peptidase_M1_pepN_C_sf"/>
</dbReference>
<sequence length="886" mass="97972">MRTETGQVIRLGDYRPSDYLIDKTDLVFRLDPTRTRVTAKLQMRRRAGVAPGTPLTLDGDGLTFVGARIDGADAGDNAVSATADALVVNAPPASETFTLEIETVVDPTANTQLMGLYRTGGNYCTQCEAEGFRRITYFLDRPDVLSVYAVRIEADRKDVPLLLSNGNPVENGDLGDGRHYAVWHDPHPKPSYLFALFAGNLGVVEDEFTTASGRLVTLKIYVEHGKEPRAAYAMDALKRSMRWDEERFGLEYDLDIFQIVAVSDFNMGAMENKGLNIFNDKYVLADPRTATDQDYASIEAIIAHEYFHNWTGNRITCRDWFQLCLKEGLTVYRDQEFSADMRSRPVKRIGDVRLLRAHQFPEDSGPLAHPVRPRTYREINNFYTATVYEKGAEIVRMLRTLLGAKGFAAGMDLYFQRHDGEAATIEQFLACFAEAAQTDLTQFALWYDQPGTPNLAITTRYDRTARTFAVTVNQSLKPPVAGTPNAPMVIPIAFALAGKNGSTLDHDAVSGARTMQHEGEDGVLVITEPKHEIVFTGIAEEPVLSVLRGFSAPVTRVPQAPTRDRFFLARHDSDPFSRWEALNSLAMEDLIKATRAVSAGDPAAASDALVDIFSAVAGDGTFDNAYRALCLTLPAETDIAREIGRDIDPDAINKARRGVTEHLAKACERVFARIYHELQPRNAYDPGAEGAGRRALRNVALTMLCHAARSTDLAEQALAEADNMTDRAHALMVLTHLAPESEAAAQALEAFRTAFRAEPIVLDKWFTIQATVPRAETVETVQALTKAPGFSWDNPNRLRSLIGAFATGNPVAFNRADGKGYELLCAAIRRIDAKNPQVAARLMTAMRAWRNLEPGRRQRAKTAIESLRRGDRVSRDLADIIDRTLA</sequence>
<dbReference type="InterPro" id="IPR038438">
    <property type="entry name" value="PepN_Ig-like_sf"/>
</dbReference>
<evidence type="ECO:0000313" key="18">
    <source>
        <dbReference type="Proteomes" id="UP000246132"/>
    </source>
</evidence>
<dbReference type="InterPro" id="IPR035414">
    <property type="entry name" value="Peptidase_M1_pepN_Ig-like"/>
</dbReference>
<evidence type="ECO:0000259" key="14">
    <source>
        <dbReference type="Pfam" id="PF11940"/>
    </source>
</evidence>
<dbReference type="Pfam" id="PF01433">
    <property type="entry name" value="Peptidase_M1"/>
    <property type="match status" value="1"/>
</dbReference>
<feature type="domain" description="Peptidase M1 membrane alanine aminopeptidase" evidence="13">
    <location>
        <begin position="232"/>
        <end position="443"/>
    </location>
</feature>
<dbReference type="Pfam" id="PF11940">
    <property type="entry name" value="DUF3458"/>
    <property type="match status" value="1"/>
</dbReference>
<evidence type="ECO:0000259" key="15">
    <source>
        <dbReference type="Pfam" id="PF17432"/>
    </source>
</evidence>
<feature type="domain" description="Peptidase M1 alanyl aminopeptidase C-terminal" evidence="15">
    <location>
        <begin position="563"/>
        <end position="886"/>
    </location>
</feature>
<dbReference type="Gene3D" id="2.60.40.1730">
    <property type="entry name" value="tricorn interacting facor f3 domain"/>
    <property type="match status" value="1"/>
</dbReference>
<dbReference type="Pfam" id="PF17432">
    <property type="entry name" value="DUF3458_C"/>
    <property type="match status" value="1"/>
</dbReference>
<keyword evidence="9" id="KW-0378">Hydrolase</keyword>
<evidence type="ECO:0000259" key="16">
    <source>
        <dbReference type="Pfam" id="PF17900"/>
    </source>
</evidence>
<reference evidence="17 18" key="1">
    <citation type="journal article" date="2018" name="Int. J. Syst. Bacteriol.">
        <title>Oceaniradius stylonemae gen. nov., sp. nov., isolated from a red alga, Stylonema cornu-cervi.</title>
        <authorList>
            <person name="Jeong S."/>
        </authorList>
    </citation>
    <scope>NUCLEOTIDE SEQUENCE [LARGE SCALE GENOMIC DNA]</scope>
    <source>
        <strain evidence="17 18">StC1</strain>
    </source>
</reference>
<dbReference type="PRINTS" id="PR00756">
    <property type="entry name" value="ALADIPTASE"/>
</dbReference>
<dbReference type="Gene3D" id="1.25.50.10">
    <property type="entry name" value="Peptidase M1, alanyl aminopeptidase, C-terminal domain"/>
    <property type="match status" value="1"/>
</dbReference>
<dbReference type="SUPFAM" id="SSF63737">
    <property type="entry name" value="Leukotriene A4 hydrolase N-terminal domain"/>
    <property type="match status" value="1"/>
</dbReference>
<dbReference type="Pfam" id="PF17900">
    <property type="entry name" value="Peptidase_M1_N"/>
    <property type="match status" value="1"/>
</dbReference>
<evidence type="ECO:0000256" key="11">
    <source>
        <dbReference type="ARBA" id="ARBA00023049"/>
    </source>
</evidence>
<dbReference type="CDD" id="cd09600">
    <property type="entry name" value="M1_APN"/>
    <property type="match status" value="1"/>
</dbReference>
<evidence type="ECO:0000256" key="9">
    <source>
        <dbReference type="ARBA" id="ARBA00022801"/>
    </source>
</evidence>
<evidence type="ECO:0000256" key="6">
    <source>
        <dbReference type="ARBA" id="ARBA00022438"/>
    </source>
</evidence>
<gene>
    <name evidence="17" type="ORF">DEM25_010720</name>
</gene>
<evidence type="ECO:0000256" key="4">
    <source>
        <dbReference type="ARBA" id="ARBA00012564"/>
    </source>
</evidence>
<dbReference type="GO" id="GO:0008270">
    <property type="term" value="F:zinc ion binding"/>
    <property type="evidence" value="ECO:0007669"/>
    <property type="project" value="InterPro"/>
</dbReference>
<dbReference type="SUPFAM" id="SSF55486">
    <property type="entry name" value="Metalloproteases ('zincins'), catalytic domain"/>
    <property type="match status" value="1"/>
</dbReference>
<dbReference type="GO" id="GO:0008237">
    <property type="term" value="F:metallopeptidase activity"/>
    <property type="evidence" value="ECO:0007669"/>
    <property type="project" value="UniProtKB-UniRule"/>
</dbReference>
<dbReference type="EMBL" id="QFWV02000006">
    <property type="protein sequence ID" value="RKF06713.1"/>
    <property type="molecule type" value="Genomic_DNA"/>
</dbReference>
<dbReference type="GO" id="GO:0006508">
    <property type="term" value="P:proteolysis"/>
    <property type="evidence" value="ECO:0007669"/>
    <property type="project" value="UniProtKB-UniRule"/>
</dbReference>
<feature type="domain" description="Peptidase M1 alanyl aminopeptidase Ig-like fold" evidence="14">
    <location>
        <begin position="451"/>
        <end position="555"/>
    </location>
</feature>
<keyword evidence="8" id="KW-0479">Metal-binding</keyword>
<evidence type="ECO:0000256" key="7">
    <source>
        <dbReference type="ARBA" id="ARBA00022670"/>
    </source>
</evidence>
<comment type="caution">
    <text evidence="17">The sequence shown here is derived from an EMBL/GenBank/DDBJ whole genome shotgun (WGS) entry which is preliminary data.</text>
</comment>